<feature type="compositionally biased region" description="Low complexity" evidence="5">
    <location>
        <begin position="559"/>
        <end position="571"/>
    </location>
</feature>
<feature type="transmembrane region" description="Helical" evidence="6">
    <location>
        <begin position="177"/>
        <end position="201"/>
    </location>
</feature>
<feature type="region of interest" description="Disordered" evidence="5">
    <location>
        <begin position="595"/>
        <end position="706"/>
    </location>
</feature>
<feature type="compositionally biased region" description="Basic and acidic residues" evidence="5">
    <location>
        <begin position="689"/>
        <end position="698"/>
    </location>
</feature>
<dbReference type="CDD" id="cd00637">
    <property type="entry name" value="7tm_classA_rhodopsin-like"/>
    <property type="match status" value="1"/>
</dbReference>
<evidence type="ECO:0000256" key="2">
    <source>
        <dbReference type="ARBA" id="ARBA00022692"/>
    </source>
</evidence>
<dbReference type="PANTHER" id="PTHR23112:SF0">
    <property type="entry name" value="TRANSMEMBRANE PROTEIN 116"/>
    <property type="match status" value="1"/>
</dbReference>
<organism evidence="8 9">
    <name type="scientific">Filobasidium floriforme</name>
    <dbReference type="NCBI Taxonomy" id="5210"/>
    <lineage>
        <taxon>Eukaryota</taxon>
        <taxon>Fungi</taxon>
        <taxon>Dikarya</taxon>
        <taxon>Basidiomycota</taxon>
        <taxon>Agaricomycotina</taxon>
        <taxon>Tremellomycetes</taxon>
        <taxon>Filobasidiales</taxon>
        <taxon>Filobasidiaceae</taxon>
        <taxon>Filobasidium</taxon>
    </lineage>
</organism>
<dbReference type="GO" id="GO:0004930">
    <property type="term" value="F:G protein-coupled receptor activity"/>
    <property type="evidence" value="ECO:0007669"/>
    <property type="project" value="InterPro"/>
</dbReference>
<feature type="region of interest" description="Disordered" evidence="5">
    <location>
        <begin position="552"/>
        <end position="571"/>
    </location>
</feature>
<feature type="transmembrane region" description="Helical" evidence="6">
    <location>
        <begin position="755"/>
        <end position="773"/>
    </location>
</feature>
<keyword evidence="2 6" id="KW-0812">Transmembrane</keyword>
<evidence type="ECO:0008006" key="10">
    <source>
        <dbReference type="Google" id="ProtNLM"/>
    </source>
</evidence>
<keyword evidence="3 6" id="KW-1133">Transmembrane helix</keyword>
<accession>A0A8K0JKN9</accession>
<gene>
    <name evidence="8" type="ORF">FFLO_04282</name>
</gene>
<name>A0A8K0JKN9_9TREE</name>
<feature type="transmembrane region" description="Helical" evidence="6">
    <location>
        <begin position="57"/>
        <end position="77"/>
    </location>
</feature>
<feature type="transmembrane region" description="Helical" evidence="6">
    <location>
        <begin position="221"/>
        <end position="243"/>
    </location>
</feature>
<feature type="signal peptide" evidence="7">
    <location>
        <begin position="1"/>
        <end position="38"/>
    </location>
</feature>
<dbReference type="SUPFAM" id="SSF81321">
    <property type="entry name" value="Family A G protein-coupled receptor-like"/>
    <property type="match status" value="1"/>
</dbReference>
<evidence type="ECO:0000256" key="1">
    <source>
        <dbReference type="ARBA" id="ARBA00004141"/>
    </source>
</evidence>
<evidence type="ECO:0000256" key="7">
    <source>
        <dbReference type="SAM" id="SignalP"/>
    </source>
</evidence>
<feature type="compositionally biased region" description="Polar residues" evidence="5">
    <location>
        <begin position="267"/>
        <end position="277"/>
    </location>
</feature>
<comment type="caution">
    <text evidence="8">The sequence shown here is derived from an EMBL/GenBank/DDBJ whole genome shotgun (WGS) entry which is preliminary data.</text>
</comment>
<feature type="compositionally biased region" description="Basic residues" evidence="5">
    <location>
        <begin position="297"/>
        <end position="308"/>
    </location>
</feature>
<comment type="subcellular location">
    <subcellularLocation>
        <location evidence="1">Membrane</location>
        <topology evidence="1">Multi-pass membrane protein</topology>
    </subcellularLocation>
</comment>
<feature type="transmembrane region" description="Helical" evidence="6">
    <location>
        <begin position="97"/>
        <end position="120"/>
    </location>
</feature>
<evidence type="ECO:0000313" key="8">
    <source>
        <dbReference type="EMBL" id="KAG7531542.1"/>
    </source>
</evidence>
<feature type="chain" id="PRO_5035430951" description="G-protein coupled receptors family 1 profile domain-containing protein" evidence="7">
    <location>
        <begin position="39"/>
        <end position="857"/>
    </location>
</feature>
<keyword evidence="4 6" id="KW-0472">Membrane</keyword>
<dbReference type="GO" id="GO:0007189">
    <property type="term" value="P:adenylate cyclase-activating G protein-coupled receptor signaling pathway"/>
    <property type="evidence" value="ECO:0007669"/>
    <property type="project" value="TreeGrafter"/>
</dbReference>
<keyword evidence="7" id="KW-0732">Signal</keyword>
<feature type="compositionally biased region" description="Acidic residues" evidence="5">
    <location>
        <begin position="658"/>
        <end position="674"/>
    </location>
</feature>
<feature type="compositionally biased region" description="Low complexity" evidence="5">
    <location>
        <begin position="817"/>
        <end position="834"/>
    </location>
</feature>
<feature type="transmembrane region" description="Helical" evidence="6">
    <location>
        <begin position="719"/>
        <end position="740"/>
    </location>
</feature>
<feature type="compositionally biased region" description="Polar residues" evidence="5">
    <location>
        <begin position="434"/>
        <end position="469"/>
    </location>
</feature>
<sequence length="857" mass="94882">MPDRPRAFRISPISSWKTMVNPIAIAPFLFALIPVAAAQTSNAGGVSTGTPVEGREWIVIVDIVILATTMVGAAAILGNMIWRELWKKRASTVRMRLVQGLVFSDLLLGIFGMCTSAEFLRGKNHPHGSSFCDAFGLLLVTILWTEHLWTFALAFATYMILIYPLHPVTRHLERSWWMFFVVIYVLSFALSLVTYFVYGFWPVGGICYYGANSGLYGELMQFIPRALVFIAIFFFYARLYVFLKRPDKIRASFSPSPGGTAGGGGTWQTDSSGSMQSIDGGGDEAGTRDGETDGTRGRLRRLRRRSRASSRERIREGFRSFSFKPKVLQRNDEKRTRDAESTGIKLGNLQADERAVQGKDFGQEKRPMEQIGNTGGVTSANVRNVGEIPPWERLELPPFEVDGQRYGGSGSSVLAPAAPSGFWGDFKMGRKRATSSAHSNRTDGTINPQRISREVNNNTGIRSRESSVGTVIPPRGSSGTPFLPPVVFEESLPTTQITEPSPISPECATFTAENLRSSSVFDKPRRHPGDLKMPYITQEVDPKDSSEEYRVPLAPSIPPSETTLTPSTSSSMQVLLPAMRRGSADPFCQNGIRKDSCNASSDNGSRRGSGPVSFVLPTYPRKESVMSNVEGPESMHTTRESVSASETVRDSSARGGSSEEEQEEEEEEEDDGEMDFGQFLRQEGGDDDERGRDRRQASEDSMLQQESTASYLNRKTAMLMLYFPLAYCLLFSVSLVRLIYDFASKDEPVALRAVSRWFIFAQGAVDAFIYGFVEWNTKRIVRRKVRKGLMTPTNQSRHSWRPGVTAEEMLSGKKQSNGNANANANANMNESNTNPGTTSRFSNMSTFRSQRNGSSVV</sequence>
<dbReference type="AlphaFoldDB" id="A0A8K0JKN9"/>
<feature type="compositionally biased region" description="Basic and acidic residues" evidence="5">
    <location>
        <begin position="285"/>
        <end position="296"/>
    </location>
</feature>
<dbReference type="OrthoDB" id="100006at2759"/>
<feature type="region of interest" description="Disordered" evidence="5">
    <location>
        <begin position="809"/>
        <end position="857"/>
    </location>
</feature>
<protein>
    <recommendedName>
        <fullName evidence="10">G-protein coupled receptors family 1 profile domain-containing protein</fullName>
    </recommendedName>
</protein>
<dbReference type="EMBL" id="JABELV010000088">
    <property type="protein sequence ID" value="KAG7531542.1"/>
    <property type="molecule type" value="Genomic_DNA"/>
</dbReference>
<dbReference type="InterPro" id="IPR000276">
    <property type="entry name" value="GPCR_Rhodpsn"/>
</dbReference>
<feature type="compositionally biased region" description="Polar residues" evidence="5">
    <location>
        <begin position="835"/>
        <end position="857"/>
    </location>
</feature>
<evidence type="ECO:0000256" key="6">
    <source>
        <dbReference type="SAM" id="Phobius"/>
    </source>
</evidence>
<proteinExistence type="predicted"/>
<feature type="transmembrane region" description="Helical" evidence="6">
    <location>
        <begin position="147"/>
        <end position="165"/>
    </location>
</feature>
<dbReference type="Proteomes" id="UP000812966">
    <property type="component" value="Unassembled WGS sequence"/>
</dbReference>
<evidence type="ECO:0000256" key="5">
    <source>
        <dbReference type="SAM" id="MobiDB-lite"/>
    </source>
</evidence>
<evidence type="ECO:0000313" key="9">
    <source>
        <dbReference type="Proteomes" id="UP000812966"/>
    </source>
</evidence>
<keyword evidence="9" id="KW-1185">Reference proteome</keyword>
<evidence type="ECO:0000256" key="4">
    <source>
        <dbReference type="ARBA" id="ARBA00023136"/>
    </source>
</evidence>
<dbReference type="Pfam" id="PF00001">
    <property type="entry name" value="7tm_1"/>
    <property type="match status" value="1"/>
</dbReference>
<dbReference type="Gene3D" id="1.20.1070.10">
    <property type="entry name" value="Rhodopsin 7-helix transmembrane proteins"/>
    <property type="match status" value="1"/>
</dbReference>
<dbReference type="GO" id="GO:0005886">
    <property type="term" value="C:plasma membrane"/>
    <property type="evidence" value="ECO:0007669"/>
    <property type="project" value="TreeGrafter"/>
</dbReference>
<evidence type="ECO:0000256" key="3">
    <source>
        <dbReference type="ARBA" id="ARBA00022989"/>
    </source>
</evidence>
<feature type="region of interest" description="Disordered" evidence="5">
    <location>
        <begin position="254"/>
        <end position="313"/>
    </location>
</feature>
<reference evidence="8" key="1">
    <citation type="submission" date="2020-04" db="EMBL/GenBank/DDBJ databases">
        <title>Analysis of mating type loci in Filobasidium floriforme.</title>
        <authorList>
            <person name="Nowrousian M."/>
        </authorList>
    </citation>
    <scope>NUCLEOTIDE SEQUENCE</scope>
    <source>
        <strain evidence="8">CBS 6242</strain>
    </source>
</reference>
<feature type="region of interest" description="Disordered" evidence="5">
    <location>
        <begin position="433"/>
        <end position="483"/>
    </location>
</feature>
<dbReference type="PANTHER" id="PTHR23112">
    <property type="entry name" value="G PROTEIN-COUPLED RECEPTOR 157-RELATED"/>
    <property type="match status" value="1"/>
</dbReference>